<dbReference type="Pfam" id="PF00580">
    <property type="entry name" value="UvrD-helicase"/>
    <property type="match status" value="1"/>
</dbReference>
<evidence type="ECO:0000256" key="10">
    <source>
        <dbReference type="ARBA" id="ARBA00023235"/>
    </source>
</evidence>
<dbReference type="EC" id="5.6.2.4" evidence="13"/>
<gene>
    <name evidence="13 17" type="primary">addA</name>
    <name evidence="17" type="ORF">ACFSDB_04800</name>
</gene>
<dbReference type="SUPFAM" id="SSF52980">
    <property type="entry name" value="Restriction endonuclease-like"/>
    <property type="match status" value="1"/>
</dbReference>
<dbReference type="NCBIfam" id="TIGR02785">
    <property type="entry name" value="addA_Gpos"/>
    <property type="match status" value="1"/>
</dbReference>
<evidence type="ECO:0000256" key="12">
    <source>
        <dbReference type="ARBA" id="ARBA00048988"/>
    </source>
</evidence>
<comment type="cofactor">
    <cofactor evidence="13">
        <name>Mg(2+)</name>
        <dbReference type="ChEBI" id="CHEBI:18420"/>
    </cofactor>
</comment>
<dbReference type="GO" id="GO:0003678">
    <property type="term" value="F:DNA helicase activity"/>
    <property type="evidence" value="ECO:0007669"/>
    <property type="project" value="UniProtKB-EC"/>
</dbReference>
<accession>A0ABW4QF62</accession>
<evidence type="ECO:0000256" key="5">
    <source>
        <dbReference type="ARBA" id="ARBA00022806"/>
    </source>
</evidence>
<dbReference type="Pfam" id="PF12705">
    <property type="entry name" value="PDDEXK_1"/>
    <property type="match status" value="1"/>
</dbReference>
<dbReference type="InterPro" id="IPR038726">
    <property type="entry name" value="PDDEXK_AddAB-type"/>
</dbReference>
<keyword evidence="2 13" id="KW-0547">Nucleotide-binding</keyword>
<dbReference type="InterPro" id="IPR027417">
    <property type="entry name" value="P-loop_NTPase"/>
</dbReference>
<keyword evidence="10 13" id="KW-0413">Isomerase</keyword>
<keyword evidence="9 13" id="KW-0234">DNA repair</keyword>
<organism evidence="17 18">
    <name type="scientific">Planococcus chinensis</name>
    <dbReference type="NCBI Taxonomy" id="272917"/>
    <lineage>
        <taxon>Bacteria</taxon>
        <taxon>Bacillati</taxon>
        <taxon>Bacillota</taxon>
        <taxon>Bacilli</taxon>
        <taxon>Bacillales</taxon>
        <taxon>Caryophanaceae</taxon>
        <taxon>Planococcus</taxon>
    </lineage>
</organism>
<dbReference type="SUPFAM" id="SSF52540">
    <property type="entry name" value="P-loop containing nucleoside triphosphate hydrolases"/>
    <property type="match status" value="1"/>
</dbReference>
<keyword evidence="4 13" id="KW-0378">Hydrolase</keyword>
<feature type="domain" description="UvrD-like helicase ATP-binding" evidence="15">
    <location>
        <begin position="9"/>
        <end position="478"/>
    </location>
</feature>
<evidence type="ECO:0000256" key="11">
    <source>
        <dbReference type="ARBA" id="ARBA00034617"/>
    </source>
</evidence>
<dbReference type="PROSITE" id="PS51217">
    <property type="entry name" value="UVRD_HELICASE_CTER"/>
    <property type="match status" value="1"/>
</dbReference>
<dbReference type="InterPro" id="IPR014016">
    <property type="entry name" value="UvrD-like_ATP-bd"/>
</dbReference>
<evidence type="ECO:0000256" key="9">
    <source>
        <dbReference type="ARBA" id="ARBA00023204"/>
    </source>
</evidence>
<dbReference type="EMBL" id="JBHUFW010000004">
    <property type="protein sequence ID" value="MFD1862235.1"/>
    <property type="molecule type" value="Genomic_DNA"/>
</dbReference>
<evidence type="ECO:0000256" key="1">
    <source>
        <dbReference type="ARBA" id="ARBA00022722"/>
    </source>
</evidence>
<dbReference type="RefSeq" id="WP_204890726.1">
    <property type="nucleotide sequence ID" value="NZ_JBHUFW010000004.1"/>
</dbReference>
<evidence type="ECO:0000256" key="14">
    <source>
        <dbReference type="PROSITE-ProRule" id="PRU00560"/>
    </source>
</evidence>
<dbReference type="Pfam" id="PF13361">
    <property type="entry name" value="UvrD_C"/>
    <property type="match status" value="1"/>
</dbReference>
<evidence type="ECO:0000256" key="4">
    <source>
        <dbReference type="ARBA" id="ARBA00022801"/>
    </source>
</evidence>
<evidence type="ECO:0000259" key="15">
    <source>
        <dbReference type="PROSITE" id="PS51198"/>
    </source>
</evidence>
<evidence type="ECO:0000256" key="3">
    <source>
        <dbReference type="ARBA" id="ARBA00022763"/>
    </source>
</evidence>
<keyword evidence="8 13" id="KW-0238">DNA-binding</keyword>
<evidence type="ECO:0000259" key="16">
    <source>
        <dbReference type="PROSITE" id="PS51217"/>
    </source>
</evidence>
<keyword evidence="5 13" id="KW-0347">Helicase</keyword>
<proteinExistence type="inferred from homology"/>
<evidence type="ECO:0000313" key="18">
    <source>
        <dbReference type="Proteomes" id="UP001597273"/>
    </source>
</evidence>
<dbReference type="GO" id="GO:0016787">
    <property type="term" value="F:hydrolase activity"/>
    <property type="evidence" value="ECO:0007669"/>
    <property type="project" value="UniProtKB-KW"/>
</dbReference>
<dbReference type="PROSITE" id="PS51198">
    <property type="entry name" value="UVRD_HELICASE_ATP_BIND"/>
    <property type="match status" value="1"/>
</dbReference>
<evidence type="ECO:0000256" key="6">
    <source>
        <dbReference type="ARBA" id="ARBA00022839"/>
    </source>
</evidence>
<keyword evidence="18" id="KW-1185">Reference proteome</keyword>
<dbReference type="InterPro" id="IPR011335">
    <property type="entry name" value="Restrct_endonuc-II-like"/>
</dbReference>
<feature type="binding site" evidence="14">
    <location>
        <begin position="30"/>
        <end position="37"/>
    </location>
    <ligand>
        <name>ATP</name>
        <dbReference type="ChEBI" id="CHEBI:30616"/>
    </ligand>
</feature>
<dbReference type="PANTHER" id="PTHR11070:SF48">
    <property type="entry name" value="ATP-DEPENDENT HELICASE_NUCLEASE SUBUNIT A"/>
    <property type="match status" value="1"/>
</dbReference>
<dbReference type="CDD" id="cd17932">
    <property type="entry name" value="DEXQc_UvrD"/>
    <property type="match status" value="1"/>
</dbReference>
<keyword evidence="6 13" id="KW-0269">Exonuclease</keyword>
<evidence type="ECO:0000313" key="17">
    <source>
        <dbReference type="EMBL" id="MFD1862235.1"/>
    </source>
</evidence>
<comment type="subunit">
    <text evidence="13">Heterodimer of AddA and AddB/RexB.</text>
</comment>
<keyword evidence="1 13" id="KW-0540">Nuclease</keyword>
<evidence type="ECO:0000256" key="8">
    <source>
        <dbReference type="ARBA" id="ARBA00023125"/>
    </source>
</evidence>
<dbReference type="Gene3D" id="3.40.50.300">
    <property type="entry name" value="P-loop containing nucleotide triphosphate hydrolases"/>
    <property type="match status" value="4"/>
</dbReference>
<evidence type="ECO:0000256" key="2">
    <source>
        <dbReference type="ARBA" id="ARBA00022741"/>
    </source>
</evidence>
<reference evidence="18" key="1">
    <citation type="journal article" date="2019" name="Int. J. Syst. Evol. Microbiol.">
        <title>The Global Catalogue of Microorganisms (GCM) 10K type strain sequencing project: providing services to taxonomists for standard genome sequencing and annotation.</title>
        <authorList>
            <consortium name="The Broad Institute Genomics Platform"/>
            <consortium name="The Broad Institute Genome Sequencing Center for Infectious Disease"/>
            <person name="Wu L."/>
            <person name="Ma J."/>
        </authorList>
    </citation>
    <scope>NUCLEOTIDE SEQUENCE [LARGE SCALE GENOMIC DNA]</scope>
    <source>
        <strain evidence="18">CGMCC 1.15475</strain>
    </source>
</reference>
<comment type="caution">
    <text evidence="17">The sequence shown here is derived from an EMBL/GenBank/DDBJ whole genome shotgun (WGS) entry which is preliminary data.</text>
</comment>
<sequence length="1208" mass="137253">MIPNKPTDATWTDEQWQAIWAKGQDMLVSAAAGSGKTAVLINRMIEKVIAEEDPISVDELLVVTFTNASAAEMRHRMLGALEEAVAQNPESKHLRKQLRLINKAQISTLHSFCLQVVKQYAYLLEIDPGFRIANETEAALLRDDVLEAVLENAYQGEGAEAVYRLADSFTSDRNDQAMEVLLSKLYDYSRVHPEPERWLEGVPALYAVPEGATIDDLPFIGDLKMTISHAFEEALQIALEGKMLTLQPDGPEVLGETFDLDLAVIETAIAALDESWESLYTLSKSFSWPKAATIRKDTCDPRLAEEAKGRRNEVKKIVNGIFESYFIRSPKRLLAEMREMAPLMETLVGLTKTFAAQYRSLKIDRAIVDFSDLEHYALEILSEGGKPSAIAKEYQAQFKEVLVDEYQDTNMLQETILSLVKSGTEETGNLFMVGDVKQSIYRFRLAEPMLFLGKYSRFTKEAEGTGLRIDLNANFRSRKEILDGTNYIFSQIMGERVGEITYDEAAALKHQAPFPESDVPIELTLIHEPDTEEAEEAPEDDMSKSQWEARYIAAKIRELMEQETLVYDPWKQQNRPLEYSDIVVLMRSMTWSGDFVDEFKAAGIPLYAELTGGYFDALEVMIMLNTLRVIDNPFQDIPLVSVLRAPFIGLKENELAEIRLAAPNASFYDAVKAFIRSGTGIDPAAAEKLRRFTIQLEDWRNLARRGSLAELIWQVYLDTNYYEMAGAMSNGKQRQANLRALHDRALEYEKTSFRGLFRFLRFIDRMRERGDDLGTAKSLSEKENVVRLMTVHKSKGLEFPVVFFAGAGRSFNEMDFRKSYLFDQKYGLAVKAINPDTRLEYTSLPFLAVKEMKQLQMKAEEMRVLYVAMTRAKERLFITASVKDIDKLVEKWKVNSPLTLLPDFMRSRAKGYLDWIGPALSRHPDAAEIFQAEGQALPHHSRFRVSVVESASLLPAPLDVEELLQPHAGDMDYTEEVEKRFGYQYPHLAATEKRSKQSVSEIKRLQMLQRLDEPESFIQASQSIGGPSRNPLFHRPDFMQEKRLSAADVGTAVHAVMQHLPLDRKMNFTEIKEFIEELVGKEILSPEEGKAVRARDIEKFYASVLYGRLANASNVKREVPFTYAKPDHDGDHQIIQGIVDCLFEEEGGWVLLDYKTDSVFQLADVEKEMGARYGVQLAVYQEAVEAILQIRIKERLLYLFAAEQLVKI</sequence>
<dbReference type="InterPro" id="IPR000212">
    <property type="entry name" value="DNA_helicase_UvrD/REP"/>
</dbReference>
<dbReference type="InterPro" id="IPR011604">
    <property type="entry name" value="PDDEXK-like_dom_sf"/>
</dbReference>
<name>A0ABW4QF62_9BACL</name>
<evidence type="ECO:0000256" key="7">
    <source>
        <dbReference type="ARBA" id="ARBA00022840"/>
    </source>
</evidence>
<dbReference type="PANTHER" id="PTHR11070">
    <property type="entry name" value="UVRD / RECB / PCRA DNA HELICASE FAMILY MEMBER"/>
    <property type="match status" value="1"/>
</dbReference>
<keyword evidence="7 13" id="KW-0067">ATP-binding</keyword>
<dbReference type="InterPro" id="IPR014152">
    <property type="entry name" value="AddA"/>
</dbReference>
<protein>
    <recommendedName>
        <fullName evidence="13">ATP-dependent helicase/nuclease subunit A</fullName>
        <ecNumber evidence="13">3.1.-.-</ecNumber>
        <ecNumber evidence="13">5.6.2.4</ecNumber>
    </recommendedName>
    <alternativeName>
        <fullName evidence="13">ATP-dependent helicase/nuclease AddA</fullName>
    </alternativeName>
    <alternativeName>
        <fullName evidence="13">DNA 3'-5' helicase AddA</fullName>
    </alternativeName>
</protein>
<dbReference type="InterPro" id="IPR014017">
    <property type="entry name" value="DNA_helicase_UvrD-like_C"/>
</dbReference>
<comment type="similarity">
    <text evidence="13">Belongs to the helicase family. AddA subfamily.</text>
</comment>
<comment type="catalytic activity">
    <reaction evidence="11 13">
        <text>Couples ATP hydrolysis with the unwinding of duplex DNA by translocating in the 3'-5' direction.</text>
        <dbReference type="EC" id="5.6.2.4"/>
    </reaction>
</comment>
<comment type="function">
    <text evidence="13">The heterodimer acts as both an ATP-dependent DNA helicase and an ATP-dependent, dual-direction single-stranded exonuclease. Recognizes the chi site generating a DNA molecule suitable for the initiation of homologous recombination. The AddA nuclease domain is required for chi fragment generation; this subunit has the helicase and 3' -&gt; 5' nuclease activities.</text>
</comment>
<evidence type="ECO:0000256" key="13">
    <source>
        <dbReference type="HAMAP-Rule" id="MF_01451"/>
    </source>
</evidence>
<dbReference type="Gene3D" id="3.90.320.10">
    <property type="match status" value="1"/>
</dbReference>
<dbReference type="Proteomes" id="UP001597273">
    <property type="component" value="Unassembled WGS sequence"/>
</dbReference>
<dbReference type="HAMAP" id="MF_01451">
    <property type="entry name" value="AddA"/>
    <property type="match status" value="1"/>
</dbReference>
<keyword evidence="3 13" id="KW-0227">DNA damage</keyword>
<feature type="domain" description="UvrD-like helicase C-terminal" evidence="16">
    <location>
        <begin position="498"/>
        <end position="796"/>
    </location>
</feature>
<dbReference type="EC" id="3.1.-.-" evidence="13"/>
<comment type="catalytic activity">
    <reaction evidence="12 13">
        <text>ATP + H2O = ADP + phosphate + H(+)</text>
        <dbReference type="Rhea" id="RHEA:13065"/>
        <dbReference type="ChEBI" id="CHEBI:15377"/>
        <dbReference type="ChEBI" id="CHEBI:15378"/>
        <dbReference type="ChEBI" id="CHEBI:30616"/>
        <dbReference type="ChEBI" id="CHEBI:43474"/>
        <dbReference type="ChEBI" id="CHEBI:456216"/>
        <dbReference type="EC" id="5.6.2.4"/>
    </reaction>
</comment>